<proteinExistence type="predicted"/>
<reference evidence="2" key="1">
    <citation type="submission" date="2017-04" db="EMBL/GenBank/DDBJ databases">
        <authorList>
            <person name="Varghese N."/>
            <person name="Submissions S."/>
        </authorList>
    </citation>
    <scope>NUCLEOTIDE SEQUENCE [LARGE SCALE GENOMIC DNA]</scope>
    <source>
        <strain evidence="2">K3S</strain>
    </source>
</reference>
<dbReference type="Proteomes" id="UP000192906">
    <property type="component" value="Unassembled WGS sequence"/>
</dbReference>
<name>A0A1X7F248_9BACT</name>
<gene>
    <name evidence="1" type="ORF">SAMN06295933_3608</name>
</gene>
<organism evidence="1 2">
    <name type="scientific">Desulfovibrio gilichinskyi</name>
    <dbReference type="NCBI Taxonomy" id="1519643"/>
    <lineage>
        <taxon>Bacteria</taxon>
        <taxon>Pseudomonadati</taxon>
        <taxon>Thermodesulfobacteriota</taxon>
        <taxon>Desulfovibrionia</taxon>
        <taxon>Desulfovibrionales</taxon>
        <taxon>Desulfovibrionaceae</taxon>
        <taxon>Desulfovibrio</taxon>
    </lineage>
</organism>
<dbReference type="OrthoDB" id="5459716at2"/>
<sequence>MTYDRKKQLIQKAAIARKQLGIDDEAYRALLSSRFGKSSSTKLSIAQLADLLNLYIEKYGWKPTPSKTAKPTPTQQKGKGYQGEFIKLDVRDPLGPQKRYALALAKMLGWKLSGLDTRCKTQFGVERFQWIRKQGHMQVLINDMVTRCQKRGIDPTPQS</sequence>
<dbReference type="Pfam" id="PF06252">
    <property type="entry name" value="GemA"/>
    <property type="match status" value="1"/>
</dbReference>
<dbReference type="EMBL" id="FWZU01000009">
    <property type="protein sequence ID" value="SMF44551.1"/>
    <property type="molecule type" value="Genomic_DNA"/>
</dbReference>
<keyword evidence="2" id="KW-1185">Reference proteome</keyword>
<protein>
    <recommendedName>
        <fullName evidence="3">Mu-like prophage protein gp16</fullName>
    </recommendedName>
</protein>
<evidence type="ECO:0000313" key="2">
    <source>
        <dbReference type="Proteomes" id="UP000192906"/>
    </source>
</evidence>
<dbReference type="InterPro" id="IPR009363">
    <property type="entry name" value="Phage_Mu_Gp16"/>
</dbReference>
<dbReference type="STRING" id="1519643.SAMN06295933_3608"/>
<accession>A0A1X7F248</accession>
<dbReference type="RefSeq" id="WP_085104797.1">
    <property type="nucleotide sequence ID" value="NZ_FWZU01000009.1"/>
</dbReference>
<dbReference type="AlphaFoldDB" id="A0A1X7F248"/>
<evidence type="ECO:0008006" key="3">
    <source>
        <dbReference type="Google" id="ProtNLM"/>
    </source>
</evidence>
<evidence type="ECO:0000313" key="1">
    <source>
        <dbReference type="EMBL" id="SMF44551.1"/>
    </source>
</evidence>